<accession>W4LTX0</accession>
<organism evidence="2 3">
    <name type="scientific">Entotheonella factor</name>
    <dbReference type="NCBI Taxonomy" id="1429438"/>
    <lineage>
        <taxon>Bacteria</taxon>
        <taxon>Pseudomonadati</taxon>
        <taxon>Nitrospinota/Tectimicrobiota group</taxon>
        <taxon>Candidatus Tectimicrobiota</taxon>
        <taxon>Candidatus Entotheonellia</taxon>
        <taxon>Candidatus Entotheonellales</taxon>
        <taxon>Candidatus Entotheonellaceae</taxon>
        <taxon>Candidatus Entotheonella</taxon>
    </lineage>
</organism>
<evidence type="ECO:0000313" key="3">
    <source>
        <dbReference type="Proteomes" id="UP000019141"/>
    </source>
</evidence>
<dbReference type="InterPro" id="IPR001279">
    <property type="entry name" value="Metallo-B-lactamas"/>
</dbReference>
<comment type="caution">
    <text evidence="2">The sequence shown here is derived from an EMBL/GenBank/DDBJ whole genome shotgun (WGS) entry which is preliminary data.</text>
</comment>
<protein>
    <recommendedName>
        <fullName evidence="1">Metallo-beta-lactamase domain-containing protein</fullName>
    </recommendedName>
</protein>
<dbReference type="InterPro" id="IPR036866">
    <property type="entry name" value="RibonucZ/Hydroxyglut_hydro"/>
</dbReference>
<dbReference type="Gene3D" id="3.60.15.10">
    <property type="entry name" value="Ribonuclease Z/Hydroxyacylglutathione hydrolase-like"/>
    <property type="match status" value="1"/>
</dbReference>
<evidence type="ECO:0000259" key="1">
    <source>
        <dbReference type="Pfam" id="PF00753"/>
    </source>
</evidence>
<dbReference type="InterPro" id="IPR041712">
    <property type="entry name" value="DHPS-like_MBL-fold"/>
</dbReference>
<dbReference type="CDD" id="cd07713">
    <property type="entry name" value="DHPS-like_MBL-fold"/>
    <property type="match status" value="1"/>
</dbReference>
<feature type="domain" description="Metallo-beta-lactamase" evidence="1">
    <location>
        <begin position="67"/>
        <end position="123"/>
    </location>
</feature>
<keyword evidence="3" id="KW-1185">Reference proteome</keyword>
<proteinExistence type="predicted"/>
<dbReference type="AlphaFoldDB" id="W4LTX0"/>
<dbReference type="EMBL" id="AZHW01000248">
    <property type="protein sequence ID" value="ETX01295.1"/>
    <property type="molecule type" value="Genomic_DNA"/>
</dbReference>
<reference evidence="2 3" key="1">
    <citation type="journal article" date="2014" name="Nature">
        <title>An environmental bacterial taxon with a large and distinct metabolic repertoire.</title>
        <authorList>
            <person name="Wilson M.C."/>
            <person name="Mori T."/>
            <person name="Ruckert C."/>
            <person name="Uria A.R."/>
            <person name="Helf M.J."/>
            <person name="Takada K."/>
            <person name="Gernert C."/>
            <person name="Steffens U.A."/>
            <person name="Heycke N."/>
            <person name="Schmitt S."/>
            <person name="Rinke C."/>
            <person name="Helfrich E.J."/>
            <person name="Brachmann A.O."/>
            <person name="Gurgui C."/>
            <person name="Wakimoto T."/>
            <person name="Kracht M."/>
            <person name="Crusemann M."/>
            <person name="Hentschel U."/>
            <person name="Abe I."/>
            <person name="Matsunaga S."/>
            <person name="Kalinowski J."/>
            <person name="Takeyama H."/>
            <person name="Piel J."/>
        </authorList>
    </citation>
    <scope>NUCLEOTIDE SEQUENCE [LARGE SCALE GENOMIC DNA]</scope>
    <source>
        <strain evidence="3">TSY1</strain>
    </source>
</reference>
<dbReference type="HOGENOM" id="CLU_036012_2_0_7"/>
<dbReference type="PATRIC" id="fig|1429438.4.peg.1675"/>
<dbReference type="Proteomes" id="UP000019141">
    <property type="component" value="Unassembled WGS sequence"/>
</dbReference>
<gene>
    <name evidence="2" type="ORF">ETSY1_07840</name>
</gene>
<sequence>MIELQPVDELVVDVAIDNLTDSYSSKPAHVSPEFNNVIQAGVKALSGATLCCAQLGLSLVMTATVGHHRHKLLFDAGPEGALFLRNCRNLGVELEDVGAIAVSHGHWDHMGALLDALAAITKAGREVPCHVNPGMFLERGAQLTNGQVAPFEPVPSPETLAAHGAQVINHDDARLLLDGHFYLSGEITRVSSFEKGRPDHLCRASADHPWTPDPLIMDERYVAVNVKNKGLIVFSSCSHAGVVNVMTHAREMFSDVPLYGVFGGLHLSGAAMEKLIPDTMEHLKPFGLQQIMPAHCTGWRALYALLNTFGESVVTPSAVGSRFTFS</sequence>
<dbReference type="Pfam" id="PF00753">
    <property type="entry name" value="Lactamase_B"/>
    <property type="match status" value="1"/>
</dbReference>
<name>W4LTX0_ENTF1</name>
<dbReference type="InterPro" id="IPR052926">
    <property type="entry name" value="Metallo-beta-lactamase_dom"/>
</dbReference>
<evidence type="ECO:0000313" key="2">
    <source>
        <dbReference type="EMBL" id="ETX01295.1"/>
    </source>
</evidence>
<dbReference type="GO" id="GO:0016740">
    <property type="term" value="F:transferase activity"/>
    <property type="evidence" value="ECO:0007669"/>
    <property type="project" value="TreeGrafter"/>
</dbReference>
<dbReference type="PANTHER" id="PTHR13754">
    <property type="entry name" value="METALLO-BETA-LACTAMASE SUPERFAMILY PROTEIN"/>
    <property type="match status" value="1"/>
</dbReference>
<dbReference type="SUPFAM" id="SSF56281">
    <property type="entry name" value="Metallo-hydrolase/oxidoreductase"/>
    <property type="match status" value="1"/>
</dbReference>
<dbReference type="PANTHER" id="PTHR13754:SF13">
    <property type="entry name" value="METALLO-BETA-LACTAMASE SUPERFAMILY PROTEIN (AFU_ORTHOLOGUE AFUA_3G07630)"/>
    <property type="match status" value="1"/>
</dbReference>